<dbReference type="Gene3D" id="2.60.40.790">
    <property type="match status" value="1"/>
</dbReference>
<dbReference type="InterPro" id="IPR002068">
    <property type="entry name" value="A-crystallin/Hsp20_dom"/>
</dbReference>
<evidence type="ECO:0000256" key="1">
    <source>
        <dbReference type="PROSITE-ProRule" id="PRU00285"/>
    </source>
</evidence>
<dbReference type="PANTHER" id="PTHR11527">
    <property type="entry name" value="HEAT-SHOCK PROTEIN 20 FAMILY MEMBER"/>
    <property type="match status" value="1"/>
</dbReference>
<feature type="domain" description="SHSP" evidence="4">
    <location>
        <begin position="25"/>
        <end position="136"/>
    </location>
</feature>
<evidence type="ECO:0000313" key="6">
    <source>
        <dbReference type="Proteomes" id="UP000319383"/>
    </source>
</evidence>
<gene>
    <name evidence="5" type="primary">hspA_4</name>
    <name evidence="5" type="ORF">Mal52_39410</name>
</gene>
<keyword evidence="6" id="KW-1185">Reference proteome</keyword>
<feature type="region of interest" description="Disordered" evidence="3">
    <location>
        <begin position="1"/>
        <end position="28"/>
    </location>
</feature>
<dbReference type="InterPro" id="IPR008978">
    <property type="entry name" value="HSP20-like_chaperone"/>
</dbReference>
<evidence type="ECO:0000259" key="4">
    <source>
        <dbReference type="PROSITE" id="PS01031"/>
    </source>
</evidence>
<dbReference type="EMBL" id="CP036276">
    <property type="protein sequence ID" value="QDU45447.1"/>
    <property type="molecule type" value="Genomic_DNA"/>
</dbReference>
<dbReference type="CDD" id="cd06464">
    <property type="entry name" value="ACD_sHsps-like"/>
    <property type="match status" value="1"/>
</dbReference>
<dbReference type="Pfam" id="PF00011">
    <property type="entry name" value="HSP20"/>
    <property type="match status" value="1"/>
</dbReference>
<reference evidence="5 6" key="1">
    <citation type="submission" date="2019-02" db="EMBL/GenBank/DDBJ databases">
        <title>Deep-cultivation of Planctomycetes and their phenomic and genomic characterization uncovers novel biology.</title>
        <authorList>
            <person name="Wiegand S."/>
            <person name="Jogler M."/>
            <person name="Boedeker C."/>
            <person name="Pinto D."/>
            <person name="Vollmers J."/>
            <person name="Rivas-Marin E."/>
            <person name="Kohn T."/>
            <person name="Peeters S.H."/>
            <person name="Heuer A."/>
            <person name="Rast P."/>
            <person name="Oberbeckmann S."/>
            <person name="Bunk B."/>
            <person name="Jeske O."/>
            <person name="Meyerdierks A."/>
            <person name="Storesund J.E."/>
            <person name="Kallscheuer N."/>
            <person name="Luecker S."/>
            <person name="Lage O.M."/>
            <person name="Pohl T."/>
            <person name="Merkel B.J."/>
            <person name="Hornburger P."/>
            <person name="Mueller R.-W."/>
            <person name="Bruemmer F."/>
            <person name="Labrenz M."/>
            <person name="Spormann A.M."/>
            <person name="Op den Camp H."/>
            <person name="Overmann J."/>
            <person name="Amann R."/>
            <person name="Jetten M.S.M."/>
            <person name="Mascher T."/>
            <person name="Medema M.H."/>
            <person name="Devos D.P."/>
            <person name="Kaster A.-K."/>
            <person name="Ovreas L."/>
            <person name="Rohde M."/>
            <person name="Galperin M.Y."/>
            <person name="Jogler C."/>
        </authorList>
    </citation>
    <scope>NUCLEOTIDE SEQUENCE [LARGE SCALE GENOMIC DNA]</scope>
    <source>
        <strain evidence="5 6">Mal52</strain>
    </source>
</reference>
<dbReference type="InterPro" id="IPR031107">
    <property type="entry name" value="Small_HSP"/>
</dbReference>
<name>A0A517ZSI3_9PLAN</name>
<dbReference type="KEGG" id="sdyn:Mal52_39410"/>
<evidence type="ECO:0000313" key="5">
    <source>
        <dbReference type="EMBL" id="QDU45447.1"/>
    </source>
</evidence>
<dbReference type="SUPFAM" id="SSF49764">
    <property type="entry name" value="HSP20-like chaperones"/>
    <property type="match status" value="1"/>
</dbReference>
<organism evidence="5 6">
    <name type="scientific">Symmachiella dynata</name>
    <dbReference type="NCBI Taxonomy" id="2527995"/>
    <lineage>
        <taxon>Bacteria</taxon>
        <taxon>Pseudomonadati</taxon>
        <taxon>Planctomycetota</taxon>
        <taxon>Planctomycetia</taxon>
        <taxon>Planctomycetales</taxon>
        <taxon>Planctomycetaceae</taxon>
        <taxon>Symmachiella</taxon>
    </lineage>
</organism>
<dbReference type="Proteomes" id="UP000319383">
    <property type="component" value="Chromosome"/>
</dbReference>
<accession>A0A517ZSI3</accession>
<dbReference type="RefSeq" id="WP_145377857.1">
    <property type="nucleotide sequence ID" value="NZ_CAXBED010000205.1"/>
</dbReference>
<dbReference type="AlphaFoldDB" id="A0A517ZSI3"/>
<protein>
    <submittedName>
        <fullName evidence="5">Spore protein SP21</fullName>
    </submittedName>
</protein>
<comment type="similarity">
    <text evidence="1 2">Belongs to the small heat shock protein (HSP20) family.</text>
</comment>
<proteinExistence type="inferred from homology"/>
<dbReference type="PROSITE" id="PS01031">
    <property type="entry name" value="SHSP"/>
    <property type="match status" value="1"/>
</dbReference>
<feature type="compositionally biased region" description="Basic and acidic residues" evidence="3">
    <location>
        <begin position="1"/>
        <end position="10"/>
    </location>
</feature>
<evidence type="ECO:0000256" key="3">
    <source>
        <dbReference type="SAM" id="MobiDB-lite"/>
    </source>
</evidence>
<sequence>MSQEIRKTSEEQNEQQPTAGDTAPPSRAVVTAPIDIYETEEGLVLMADLPGVTTDTLELQVQDNKLTIFGRVTPVAPAGARLLHREYEQGDFLRSFILSDEVDYDGITAKLNNGVLEVNLPRMPRAEPRRIQVDGD</sequence>
<evidence type="ECO:0000256" key="2">
    <source>
        <dbReference type="RuleBase" id="RU003616"/>
    </source>
</evidence>